<protein>
    <recommendedName>
        <fullName evidence="1">Chorismate-utilising enzyme C-terminal domain-containing protein</fullName>
    </recommendedName>
</protein>
<dbReference type="InterPro" id="IPR005801">
    <property type="entry name" value="ADC_synthase"/>
</dbReference>
<dbReference type="SUPFAM" id="SSF56322">
    <property type="entry name" value="ADC synthase"/>
    <property type="match status" value="1"/>
</dbReference>
<dbReference type="PRINTS" id="PR00095">
    <property type="entry name" value="ANTSNTHASEI"/>
</dbReference>
<dbReference type="AlphaFoldDB" id="A0A382QGH2"/>
<evidence type="ECO:0000259" key="1">
    <source>
        <dbReference type="Pfam" id="PF00425"/>
    </source>
</evidence>
<dbReference type="InterPro" id="IPR015890">
    <property type="entry name" value="Chorismate_C"/>
</dbReference>
<dbReference type="PANTHER" id="PTHR11236:SF50">
    <property type="entry name" value="AMINODEOXYCHORISMATE SYNTHASE COMPONENT 1"/>
    <property type="match status" value="1"/>
</dbReference>
<reference evidence="2" key="1">
    <citation type="submission" date="2018-05" db="EMBL/GenBank/DDBJ databases">
        <authorList>
            <person name="Lanie J.A."/>
            <person name="Ng W.-L."/>
            <person name="Kazmierczak K.M."/>
            <person name="Andrzejewski T.M."/>
            <person name="Davidsen T.M."/>
            <person name="Wayne K.J."/>
            <person name="Tettelin H."/>
            <person name="Glass J.I."/>
            <person name="Rusch D."/>
            <person name="Podicherti R."/>
            <person name="Tsui H.-C.T."/>
            <person name="Winkler M.E."/>
        </authorList>
    </citation>
    <scope>NUCLEOTIDE SEQUENCE</scope>
</reference>
<accession>A0A382QGH2</accession>
<dbReference type="GO" id="GO:0000162">
    <property type="term" value="P:L-tryptophan biosynthetic process"/>
    <property type="evidence" value="ECO:0007669"/>
    <property type="project" value="TreeGrafter"/>
</dbReference>
<gene>
    <name evidence="2" type="ORF">METZ01_LOCUS336894</name>
</gene>
<dbReference type="EMBL" id="UINC01114026">
    <property type="protein sequence ID" value="SVC84040.1"/>
    <property type="molecule type" value="Genomic_DNA"/>
</dbReference>
<feature type="non-terminal residue" evidence="2">
    <location>
        <position position="322"/>
    </location>
</feature>
<dbReference type="Pfam" id="PF00425">
    <property type="entry name" value="Chorismate_bind"/>
    <property type="match status" value="1"/>
</dbReference>
<dbReference type="GO" id="GO:0046820">
    <property type="term" value="F:4-amino-4-deoxychorismate synthase activity"/>
    <property type="evidence" value="ECO:0007669"/>
    <property type="project" value="TreeGrafter"/>
</dbReference>
<name>A0A382QGH2_9ZZZZ</name>
<evidence type="ECO:0000313" key="2">
    <source>
        <dbReference type="EMBL" id="SVC84040.1"/>
    </source>
</evidence>
<dbReference type="InterPro" id="IPR019999">
    <property type="entry name" value="Anth_synth_I-like"/>
</dbReference>
<feature type="domain" description="Chorismate-utilising enzyme C-terminal" evidence="1">
    <location>
        <begin position="128"/>
        <end position="321"/>
    </location>
</feature>
<organism evidence="2">
    <name type="scientific">marine metagenome</name>
    <dbReference type="NCBI Taxonomy" id="408172"/>
    <lineage>
        <taxon>unclassified sequences</taxon>
        <taxon>metagenomes</taxon>
        <taxon>ecological metagenomes</taxon>
    </lineage>
</organism>
<sequence>MTPSVQDLKKIGVRLDALPDTAPPGVEARSFVFDDPVDVICVTRPDQVHNALARIEEHVAAGCHAAGYIGYEAATGLDEALCTAEPSGKIPLLWFGVFRQRRTVCALEGVEASPQAASAWLPEWTPVQHEQRVKRVRDWIAAGDTYQVNLTMQLRAAFDGDPEALYHALCLAQPTPLCAFIDTGHFAVCSASPELHFALDQGDLITRPMKGTRPRGRWATEDDGLAEELADSAKERAENTMIVDLLRNDLGRVAGAGSVRVDRLWDVERYRTVWQMTSTIRAQLRDRVTLPVLFSALFPCGSITGAPKIRTMQIIDELEDAP</sequence>
<proteinExistence type="predicted"/>
<dbReference type="Gene3D" id="3.60.120.10">
    <property type="entry name" value="Anthranilate synthase"/>
    <property type="match status" value="1"/>
</dbReference>
<dbReference type="PANTHER" id="PTHR11236">
    <property type="entry name" value="AMINOBENZOATE/ANTHRANILATE SYNTHASE"/>
    <property type="match status" value="1"/>
</dbReference>